<evidence type="ECO:0000256" key="1">
    <source>
        <dbReference type="SAM" id="Phobius"/>
    </source>
</evidence>
<dbReference type="EMBL" id="CACRTR010000003">
    <property type="protein sequence ID" value="VYT74838.1"/>
    <property type="molecule type" value="Genomic_DNA"/>
</dbReference>
<protein>
    <submittedName>
        <fullName evidence="2">Fimbrial protein</fullName>
    </submittedName>
</protein>
<dbReference type="PROSITE" id="PS00409">
    <property type="entry name" value="PROKAR_NTER_METHYL"/>
    <property type="match status" value="1"/>
</dbReference>
<keyword evidence="1" id="KW-0472">Membrane</keyword>
<dbReference type="Gene3D" id="3.30.700.10">
    <property type="entry name" value="Glycoprotein, Type 4 Pilin"/>
    <property type="match status" value="1"/>
</dbReference>
<dbReference type="NCBIfam" id="TIGR02532">
    <property type="entry name" value="IV_pilin_GFxxxE"/>
    <property type="match status" value="1"/>
</dbReference>
<accession>A0A6N2ZA30</accession>
<sequence length="172" mass="18285">MIQMINKLKKNQKGFTLVELIVVLVILAILAAFTIPAMLGFINDARAKAFVSQTREVYMAYQAAISDVTSGAGYDAGTFTASSGAATPDPAETSDTNKANVAWKIQQSAMNKLVGDVVTDNGLRTKGDIEYKVTVAGKQITEVKFFSGDYTITLVPDGVTGSGVTTEKGKHL</sequence>
<evidence type="ECO:0000313" key="2">
    <source>
        <dbReference type="EMBL" id="VYT74838.1"/>
    </source>
</evidence>
<organism evidence="2">
    <name type="scientific">Eubacterium limosum</name>
    <dbReference type="NCBI Taxonomy" id="1736"/>
    <lineage>
        <taxon>Bacteria</taxon>
        <taxon>Bacillati</taxon>
        <taxon>Bacillota</taxon>
        <taxon>Clostridia</taxon>
        <taxon>Eubacteriales</taxon>
        <taxon>Eubacteriaceae</taxon>
        <taxon>Eubacterium</taxon>
    </lineage>
</organism>
<reference evidence="2" key="1">
    <citation type="submission" date="2019-11" db="EMBL/GenBank/DDBJ databases">
        <authorList>
            <person name="Feng L."/>
        </authorList>
    </citation>
    <scope>NUCLEOTIDE SEQUENCE</scope>
    <source>
        <strain evidence="2">ElimosumLFYP34</strain>
    </source>
</reference>
<dbReference type="Pfam" id="PF07963">
    <property type="entry name" value="N_methyl"/>
    <property type="match status" value="1"/>
</dbReference>
<name>A0A6N2ZA30_EUBLI</name>
<dbReference type="AlphaFoldDB" id="A0A6N2ZA30"/>
<keyword evidence="1" id="KW-1133">Transmembrane helix</keyword>
<gene>
    <name evidence="2" type="primary">fimA</name>
    <name evidence="2" type="ORF">ELLFYP34_01825</name>
</gene>
<proteinExistence type="predicted"/>
<feature type="transmembrane region" description="Helical" evidence="1">
    <location>
        <begin position="20"/>
        <end position="42"/>
    </location>
</feature>
<dbReference type="InterPro" id="IPR012902">
    <property type="entry name" value="N_methyl_site"/>
</dbReference>
<dbReference type="SUPFAM" id="SSF54523">
    <property type="entry name" value="Pili subunits"/>
    <property type="match status" value="1"/>
</dbReference>
<dbReference type="InterPro" id="IPR045584">
    <property type="entry name" value="Pilin-like"/>
</dbReference>
<keyword evidence="1" id="KW-0812">Transmembrane</keyword>